<dbReference type="Proteomes" id="UP000581688">
    <property type="component" value="Unassembled WGS sequence"/>
</dbReference>
<feature type="transmembrane region" description="Helical" evidence="1">
    <location>
        <begin position="6"/>
        <end position="22"/>
    </location>
</feature>
<evidence type="ECO:0000313" key="3">
    <source>
        <dbReference type="Proteomes" id="UP000581688"/>
    </source>
</evidence>
<name>A0A841PSQ3_9BACI</name>
<accession>A0A841PSQ3</accession>
<keyword evidence="1" id="KW-0812">Transmembrane</keyword>
<keyword evidence="1" id="KW-1133">Transmembrane helix</keyword>
<feature type="transmembrane region" description="Helical" evidence="1">
    <location>
        <begin position="67"/>
        <end position="87"/>
    </location>
</feature>
<dbReference type="RefSeq" id="WP_174496438.1">
    <property type="nucleotide sequence ID" value="NZ_CADDWK010000007.1"/>
</dbReference>
<comment type="caution">
    <text evidence="2">The sequence shown here is derived from an EMBL/GenBank/DDBJ whole genome shotgun (WGS) entry which is preliminary data.</text>
</comment>
<reference evidence="2 3" key="1">
    <citation type="submission" date="2020-08" db="EMBL/GenBank/DDBJ databases">
        <title>Genomic Encyclopedia of Type Strains, Phase IV (KMG-IV): sequencing the most valuable type-strain genomes for metagenomic binning, comparative biology and taxonomic classification.</title>
        <authorList>
            <person name="Goeker M."/>
        </authorList>
    </citation>
    <scope>NUCLEOTIDE SEQUENCE [LARGE SCALE GENOMIC DNA]</scope>
    <source>
        <strain evidence="2 3">DSM 19612</strain>
    </source>
</reference>
<organism evidence="2 3">
    <name type="scientific">Salirhabdus euzebyi</name>
    <dbReference type="NCBI Taxonomy" id="394506"/>
    <lineage>
        <taxon>Bacteria</taxon>
        <taxon>Bacillati</taxon>
        <taxon>Bacillota</taxon>
        <taxon>Bacilli</taxon>
        <taxon>Bacillales</taxon>
        <taxon>Bacillaceae</taxon>
        <taxon>Salirhabdus</taxon>
    </lineage>
</organism>
<proteinExistence type="predicted"/>
<evidence type="ECO:0000313" key="2">
    <source>
        <dbReference type="EMBL" id="MBB6451839.1"/>
    </source>
</evidence>
<feature type="transmembrane region" description="Helical" evidence="1">
    <location>
        <begin position="126"/>
        <end position="146"/>
    </location>
</feature>
<protein>
    <submittedName>
        <fullName evidence="2">Small-conductance mechanosensitive channel</fullName>
    </submittedName>
</protein>
<feature type="transmembrane region" description="Helical" evidence="1">
    <location>
        <begin position="99"/>
        <end position="120"/>
    </location>
</feature>
<evidence type="ECO:0000256" key="1">
    <source>
        <dbReference type="SAM" id="Phobius"/>
    </source>
</evidence>
<sequence length="152" mass="17904">MEFLIYLILSWISITIYALLPKKLKVVEVIFVFFVGSILVMNLFTIVEYNFELITLTTETDKYFSLLLYRSVILPVVLLTFITILQTVESNVHKWGSSLFLYGFILLVEYLGIKFAIYFYTKWSFLLSSIDILLVFGLCLFIFRLYKRQEGK</sequence>
<dbReference type="AlphaFoldDB" id="A0A841PSQ3"/>
<keyword evidence="3" id="KW-1185">Reference proteome</keyword>
<feature type="transmembrane region" description="Helical" evidence="1">
    <location>
        <begin position="29"/>
        <end position="47"/>
    </location>
</feature>
<keyword evidence="1" id="KW-0472">Membrane</keyword>
<dbReference type="EMBL" id="JACHGH010000001">
    <property type="protein sequence ID" value="MBB6451839.1"/>
    <property type="molecule type" value="Genomic_DNA"/>
</dbReference>
<gene>
    <name evidence="2" type="ORF">HNQ94_000260</name>
</gene>